<keyword evidence="5 8" id="KW-0812">Transmembrane</keyword>
<name>A0AAJ1TMN2_9HYPH</name>
<keyword evidence="8" id="KW-0997">Cell inner membrane</keyword>
<feature type="transmembrane region" description="Helical" evidence="8">
    <location>
        <begin position="294"/>
        <end position="315"/>
    </location>
</feature>
<accession>A0AAJ1TMN2</accession>
<feature type="transmembrane region" description="Helical" evidence="8">
    <location>
        <begin position="321"/>
        <end position="342"/>
    </location>
</feature>
<feature type="transmembrane region" description="Helical" evidence="8">
    <location>
        <begin position="59"/>
        <end position="78"/>
    </location>
</feature>
<dbReference type="SUPFAM" id="SSF103473">
    <property type="entry name" value="MFS general substrate transporter"/>
    <property type="match status" value="1"/>
</dbReference>
<evidence type="ECO:0000313" key="10">
    <source>
        <dbReference type="EMBL" id="MDQ0543832.1"/>
    </source>
</evidence>
<dbReference type="NCBIfam" id="TIGR00710">
    <property type="entry name" value="efflux_Bcr_CflA"/>
    <property type="match status" value="1"/>
</dbReference>
<proteinExistence type="inferred from homology"/>
<feature type="transmembrane region" description="Helical" evidence="8">
    <location>
        <begin position="262"/>
        <end position="282"/>
    </location>
</feature>
<dbReference type="AlphaFoldDB" id="A0AAJ1TMN2"/>
<dbReference type="GO" id="GO:0042910">
    <property type="term" value="F:xenobiotic transmembrane transporter activity"/>
    <property type="evidence" value="ECO:0007669"/>
    <property type="project" value="InterPro"/>
</dbReference>
<protein>
    <recommendedName>
        <fullName evidence="8">Bcr/CflA family efflux transporter</fullName>
    </recommendedName>
</protein>
<dbReference type="InterPro" id="IPR036259">
    <property type="entry name" value="MFS_trans_sf"/>
</dbReference>
<dbReference type="GO" id="GO:1990961">
    <property type="term" value="P:xenobiotic detoxification by transmembrane export across the plasma membrane"/>
    <property type="evidence" value="ECO:0007669"/>
    <property type="project" value="InterPro"/>
</dbReference>
<comment type="subcellular location">
    <subcellularLocation>
        <location evidence="8">Cell inner membrane</location>
        <topology evidence="8">Multi-pass membrane protein</topology>
    </subcellularLocation>
    <subcellularLocation>
        <location evidence="1">Cell membrane</location>
        <topology evidence="1">Multi-pass membrane protein</topology>
    </subcellularLocation>
</comment>
<feature type="transmembrane region" description="Helical" evidence="8">
    <location>
        <begin position="176"/>
        <end position="194"/>
    </location>
</feature>
<evidence type="ECO:0000256" key="3">
    <source>
        <dbReference type="ARBA" id="ARBA00022448"/>
    </source>
</evidence>
<feature type="transmembrane region" description="Helical" evidence="8">
    <location>
        <begin position="90"/>
        <end position="109"/>
    </location>
</feature>
<feature type="domain" description="Major facilitator superfamily (MFS) profile" evidence="9">
    <location>
        <begin position="21"/>
        <end position="412"/>
    </location>
</feature>
<keyword evidence="7 8" id="KW-0472">Membrane</keyword>
<evidence type="ECO:0000259" key="9">
    <source>
        <dbReference type="PROSITE" id="PS50850"/>
    </source>
</evidence>
<dbReference type="Proteomes" id="UP001223420">
    <property type="component" value="Unassembled WGS sequence"/>
</dbReference>
<evidence type="ECO:0000256" key="2">
    <source>
        <dbReference type="ARBA" id="ARBA00006236"/>
    </source>
</evidence>
<evidence type="ECO:0000313" key="11">
    <source>
        <dbReference type="Proteomes" id="UP001223420"/>
    </source>
</evidence>
<dbReference type="GO" id="GO:0005886">
    <property type="term" value="C:plasma membrane"/>
    <property type="evidence" value="ECO:0007669"/>
    <property type="project" value="UniProtKB-SubCell"/>
</dbReference>
<feature type="transmembrane region" description="Helical" evidence="8">
    <location>
        <begin position="148"/>
        <end position="170"/>
    </location>
</feature>
<dbReference type="InterPro" id="IPR004812">
    <property type="entry name" value="Efflux_drug-R_Bcr/CmlA"/>
</dbReference>
<feature type="transmembrane region" description="Helical" evidence="8">
    <location>
        <begin position="231"/>
        <end position="256"/>
    </location>
</feature>
<dbReference type="PANTHER" id="PTHR23502">
    <property type="entry name" value="MAJOR FACILITATOR SUPERFAMILY"/>
    <property type="match status" value="1"/>
</dbReference>
<feature type="transmembrane region" description="Helical" evidence="8">
    <location>
        <begin position="354"/>
        <end position="372"/>
    </location>
</feature>
<dbReference type="PROSITE" id="PS50850">
    <property type="entry name" value="MFS"/>
    <property type="match status" value="1"/>
</dbReference>
<dbReference type="Pfam" id="PF07690">
    <property type="entry name" value="MFS_1"/>
    <property type="match status" value="1"/>
</dbReference>
<dbReference type="InterPro" id="IPR020846">
    <property type="entry name" value="MFS_dom"/>
</dbReference>
<dbReference type="EMBL" id="JAUSWL010000004">
    <property type="protein sequence ID" value="MDQ0543832.1"/>
    <property type="molecule type" value="Genomic_DNA"/>
</dbReference>
<evidence type="ECO:0000256" key="7">
    <source>
        <dbReference type="ARBA" id="ARBA00023136"/>
    </source>
</evidence>
<evidence type="ECO:0000256" key="6">
    <source>
        <dbReference type="ARBA" id="ARBA00022989"/>
    </source>
</evidence>
<evidence type="ECO:0000256" key="4">
    <source>
        <dbReference type="ARBA" id="ARBA00022475"/>
    </source>
</evidence>
<comment type="caution">
    <text evidence="10">The sequence shown here is derived from an EMBL/GenBank/DDBJ whole genome shotgun (WGS) entry which is preliminary data.</text>
</comment>
<organism evidence="10 11">
    <name type="scientific">Methylobacterium brachiatum</name>
    <dbReference type="NCBI Taxonomy" id="269660"/>
    <lineage>
        <taxon>Bacteria</taxon>
        <taxon>Pseudomonadati</taxon>
        <taxon>Pseudomonadota</taxon>
        <taxon>Alphaproteobacteria</taxon>
        <taxon>Hyphomicrobiales</taxon>
        <taxon>Methylobacteriaceae</taxon>
        <taxon>Methylobacterium</taxon>
    </lineage>
</organism>
<feature type="transmembrane region" description="Helical" evidence="8">
    <location>
        <begin position="115"/>
        <end position="136"/>
    </location>
</feature>
<keyword evidence="3 8" id="KW-0813">Transport</keyword>
<dbReference type="PANTHER" id="PTHR23502:SF132">
    <property type="entry name" value="POLYAMINE TRANSPORTER 2-RELATED"/>
    <property type="match status" value="1"/>
</dbReference>
<sequence length="417" mass="41509">MGVIPLANGWIRPRGRLRPGTAAFSALIGLLAALPTFGIDMILPSLPDTAAALRVPSSAIGSTMGIYLLSLGIALLVYGPLSDRLGRRPTIIGGCLLLIGGSLGCLAAQTLPQLLLGRAVQGFGAAGPGLAAMAIVRDVSEGETARARMSFVVLVINVVPMIAPTVGAALMGLGGWRLIHAAPIAASLAALVAVRHVDETARLTPSPGLNARAVLQGYARILADPVFRGNALCNAASAGAVFAYITGSALVFIDAFGVSPQTYGIVFGASSLSVMAGAFLNARLVARGGRPRQAIGAGLALATAVAAILMGAALAGRPSPVPVVVAMVGTALAFGLISPNALHGATEPMPEAAGAASGVAICLQMLVGALASDGVARIFDGRSALSMAAVMLGACLAAIAAIATLPSPAAGRSMPRS</sequence>
<keyword evidence="6 8" id="KW-1133">Transmembrane helix</keyword>
<dbReference type="Gene3D" id="1.20.1720.10">
    <property type="entry name" value="Multidrug resistance protein D"/>
    <property type="match status" value="1"/>
</dbReference>
<evidence type="ECO:0000256" key="8">
    <source>
        <dbReference type="RuleBase" id="RU365088"/>
    </source>
</evidence>
<dbReference type="InterPro" id="IPR011701">
    <property type="entry name" value="MFS"/>
</dbReference>
<evidence type="ECO:0000256" key="5">
    <source>
        <dbReference type="ARBA" id="ARBA00022692"/>
    </source>
</evidence>
<evidence type="ECO:0000256" key="1">
    <source>
        <dbReference type="ARBA" id="ARBA00004651"/>
    </source>
</evidence>
<feature type="transmembrane region" description="Helical" evidence="8">
    <location>
        <begin position="384"/>
        <end position="406"/>
    </location>
</feature>
<feature type="transmembrane region" description="Helical" evidence="8">
    <location>
        <begin position="21"/>
        <end position="39"/>
    </location>
</feature>
<reference evidence="10" key="1">
    <citation type="submission" date="2023-07" db="EMBL/GenBank/DDBJ databases">
        <title>Genomic Encyclopedia of Type Strains, Phase IV (KMG-IV): sequencing the most valuable type-strain genomes for metagenomic binning, comparative biology and taxonomic classification.</title>
        <authorList>
            <person name="Goeker M."/>
        </authorList>
    </citation>
    <scope>NUCLEOTIDE SEQUENCE</scope>
    <source>
        <strain evidence="10">DSM 19569</strain>
    </source>
</reference>
<gene>
    <name evidence="10" type="ORF">QO001_002761</name>
</gene>
<dbReference type="CDD" id="cd17320">
    <property type="entry name" value="MFS_MdfA_MDR_like"/>
    <property type="match status" value="1"/>
</dbReference>
<comment type="similarity">
    <text evidence="2 8">Belongs to the major facilitator superfamily. Bcr/CmlA family.</text>
</comment>
<keyword evidence="4" id="KW-1003">Cell membrane</keyword>